<evidence type="ECO:0000313" key="2">
    <source>
        <dbReference type="Proteomes" id="UP001303046"/>
    </source>
</evidence>
<keyword evidence="2" id="KW-1185">Reference proteome</keyword>
<organism evidence="1 2">
    <name type="scientific">Necator americanus</name>
    <name type="common">Human hookworm</name>
    <dbReference type="NCBI Taxonomy" id="51031"/>
    <lineage>
        <taxon>Eukaryota</taxon>
        <taxon>Metazoa</taxon>
        <taxon>Ecdysozoa</taxon>
        <taxon>Nematoda</taxon>
        <taxon>Chromadorea</taxon>
        <taxon>Rhabditida</taxon>
        <taxon>Rhabditina</taxon>
        <taxon>Rhabditomorpha</taxon>
        <taxon>Strongyloidea</taxon>
        <taxon>Ancylostomatidae</taxon>
        <taxon>Bunostominae</taxon>
        <taxon>Necator</taxon>
    </lineage>
</organism>
<gene>
    <name evidence="1" type="primary">Necator_chrIII.g12214</name>
    <name evidence="1" type="ORF">RB195_011448</name>
</gene>
<evidence type="ECO:0000313" key="1">
    <source>
        <dbReference type="EMBL" id="KAK6744732.1"/>
    </source>
</evidence>
<name>A0ABR1D3D4_NECAM</name>
<proteinExistence type="predicted"/>
<dbReference type="Proteomes" id="UP001303046">
    <property type="component" value="Unassembled WGS sequence"/>
</dbReference>
<dbReference type="EMBL" id="JAVFWL010000003">
    <property type="protein sequence ID" value="KAK6744732.1"/>
    <property type="molecule type" value="Genomic_DNA"/>
</dbReference>
<protein>
    <submittedName>
        <fullName evidence="1">Uncharacterized protein</fullName>
    </submittedName>
</protein>
<reference evidence="1 2" key="1">
    <citation type="submission" date="2023-08" db="EMBL/GenBank/DDBJ databases">
        <title>A Necator americanus chromosomal reference genome.</title>
        <authorList>
            <person name="Ilik V."/>
            <person name="Petrzelkova K.J."/>
            <person name="Pardy F."/>
            <person name="Fuh T."/>
            <person name="Niatou-Singa F.S."/>
            <person name="Gouil Q."/>
            <person name="Baker L."/>
            <person name="Ritchie M.E."/>
            <person name="Jex A.R."/>
            <person name="Gazzola D."/>
            <person name="Li H."/>
            <person name="Toshio Fujiwara R."/>
            <person name="Zhan B."/>
            <person name="Aroian R.V."/>
            <person name="Pafco B."/>
            <person name="Schwarz E.M."/>
        </authorList>
    </citation>
    <scope>NUCLEOTIDE SEQUENCE [LARGE SCALE GENOMIC DNA]</scope>
    <source>
        <strain evidence="1 2">Aroian</strain>
        <tissue evidence="1">Whole animal</tissue>
    </source>
</reference>
<comment type="caution">
    <text evidence="1">The sequence shown here is derived from an EMBL/GenBank/DDBJ whole genome shotgun (WGS) entry which is preliminary data.</text>
</comment>
<sequence length="147" mass="16197">MVSANKAINAKLIIEWLGTGETNKLLSGKVHSYEITVGSIQMHTSAANKREPKNIDDVDTEELRTAHACISESDLTTAKDFVIINLSKEGPIEVEKALKDAEQDTTPLIDAKPSHSESQMKQVQDLVVSYLLFTFANIAVIEIRDLC</sequence>
<accession>A0ABR1D3D4</accession>